<dbReference type="EMBL" id="JAQNDO010000001">
    <property type="protein sequence ID" value="MDC0744357.1"/>
    <property type="molecule type" value="Genomic_DNA"/>
</dbReference>
<protein>
    <recommendedName>
        <fullName evidence="4">Lipoprotein</fullName>
    </recommendedName>
</protein>
<dbReference type="RefSeq" id="WP_271920785.1">
    <property type="nucleotide sequence ID" value="NZ_JAQNDO010000001.1"/>
</dbReference>
<feature type="region of interest" description="Disordered" evidence="1">
    <location>
        <begin position="106"/>
        <end position="152"/>
    </location>
</feature>
<evidence type="ECO:0000256" key="1">
    <source>
        <dbReference type="SAM" id="MobiDB-lite"/>
    </source>
</evidence>
<proteinExistence type="predicted"/>
<sequence length="219" mass="21773">MAMASPWGTSKAIFAVGSLGILAGCGSYTSDYVPPQDGRARVLWQDDHVVASLPSEASGINCSEAVRNLPADPQQYSSYYGGSTGVVYYRPWIIVRPAPVVIVGSGSGSPTPRAIPRTAANPSVASSGGSGSISGGGGGGKSTGSSGGGGGGGGDLGKAAVVLAVVALLTLPIITLSLGFTRPEPEGEVASAIDEVNAYNDLARLPDSPCVARPAGEVQ</sequence>
<gene>
    <name evidence="2" type="ORF">POL67_23705</name>
</gene>
<dbReference type="Proteomes" id="UP001221411">
    <property type="component" value="Unassembled WGS sequence"/>
</dbReference>
<name>A0ABT5ETW4_9BACT</name>
<evidence type="ECO:0000313" key="2">
    <source>
        <dbReference type="EMBL" id="MDC0744357.1"/>
    </source>
</evidence>
<evidence type="ECO:0000313" key="3">
    <source>
        <dbReference type="Proteomes" id="UP001221411"/>
    </source>
</evidence>
<accession>A0ABT5ETW4</accession>
<comment type="caution">
    <text evidence="2">The sequence shown here is derived from an EMBL/GenBank/DDBJ whole genome shotgun (WGS) entry which is preliminary data.</text>
</comment>
<organism evidence="2 3">
    <name type="scientific">Polyangium mundeleinium</name>
    <dbReference type="NCBI Taxonomy" id="2995306"/>
    <lineage>
        <taxon>Bacteria</taxon>
        <taxon>Pseudomonadati</taxon>
        <taxon>Myxococcota</taxon>
        <taxon>Polyangia</taxon>
        <taxon>Polyangiales</taxon>
        <taxon>Polyangiaceae</taxon>
        <taxon>Polyangium</taxon>
    </lineage>
</organism>
<feature type="compositionally biased region" description="Gly residues" evidence="1">
    <location>
        <begin position="128"/>
        <end position="152"/>
    </location>
</feature>
<keyword evidence="3" id="KW-1185">Reference proteome</keyword>
<reference evidence="2 3" key="1">
    <citation type="submission" date="2022-11" db="EMBL/GenBank/DDBJ databases">
        <title>Minimal conservation of predation-associated metabolite biosynthetic gene clusters underscores biosynthetic potential of Myxococcota including descriptions for ten novel species: Archangium lansinium sp. nov., Myxococcus landrumus sp. nov., Nannocystis bai.</title>
        <authorList>
            <person name="Ahearne A."/>
            <person name="Stevens C."/>
            <person name="Dowd S."/>
        </authorList>
    </citation>
    <scope>NUCLEOTIDE SEQUENCE [LARGE SCALE GENOMIC DNA]</scope>
    <source>
        <strain evidence="2 3">RJM3</strain>
    </source>
</reference>
<evidence type="ECO:0008006" key="4">
    <source>
        <dbReference type="Google" id="ProtNLM"/>
    </source>
</evidence>